<feature type="region of interest" description="Disordered" evidence="1">
    <location>
        <begin position="1"/>
        <end position="81"/>
    </location>
</feature>
<protein>
    <submittedName>
        <fullName evidence="2">Uncharacterized protein</fullName>
    </submittedName>
</protein>
<comment type="caution">
    <text evidence="2">The sequence shown here is derived from an EMBL/GenBank/DDBJ whole genome shotgun (WGS) entry which is preliminary data.</text>
</comment>
<organism evidence="2 3">
    <name type="scientific">Pomacea canaliculata</name>
    <name type="common">Golden apple snail</name>
    <dbReference type="NCBI Taxonomy" id="400727"/>
    <lineage>
        <taxon>Eukaryota</taxon>
        <taxon>Metazoa</taxon>
        <taxon>Spiralia</taxon>
        <taxon>Lophotrochozoa</taxon>
        <taxon>Mollusca</taxon>
        <taxon>Gastropoda</taxon>
        <taxon>Caenogastropoda</taxon>
        <taxon>Architaenioglossa</taxon>
        <taxon>Ampullarioidea</taxon>
        <taxon>Ampullariidae</taxon>
        <taxon>Pomacea</taxon>
    </lineage>
</organism>
<reference evidence="2 3" key="1">
    <citation type="submission" date="2018-04" db="EMBL/GenBank/DDBJ databases">
        <title>The genome of golden apple snail Pomacea canaliculata provides insight into stress tolerance and invasive adaptation.</title>
        <authorList>
            <person name="Liu C."/>
            <person name="Liu B."/>
            <person name="Ren Y."/>
            <person name="Zhang Y."/>
            <person name="Wang H."/>
            <person name="Li S."/>
            <person name="Jiang F."/>
            <person name="Yin L."/>
            <person name="Zhang G."/>
            <person name="Qian W."/>
            <person name="Fan W."/>
        </authorList>
    </citation>
    <scope>NUCLEOTIDE SEQUENCE [LARGE SCALE GENOMIC DNA]</scope>
    <source>
        <strain evidence="2">SZHN2017</strain>
        <tissue evidence="2">Muscle</tissue>
    </source>
</reference>
<evidence type="ECO:0000256" key="1">
    <source>
        <dbReference type="SAM" id="MobiDB-lite"/>
    </source>
</evidence>
<proteinExistence type="predicted"/>
<accession>A0A2T7NCW2</accession>
<dbReference type="Proteomes" id="UP000245119">
    <property type="component" value="Linkage Group LG14"/>
</dbReference>
<evidence type="ECO:0000313" key="2">
    <source>
        <dbReference type="EMBL" id="PVD18995.1"/>
    </source>
</evidence>
<sequence length="81" mass="8942">MVSATSQRTSDADEGQGEGQRQRVVNNGLMGRSRRSVDESECSDKKLMAARTGDHQEASSRHGRQKCTQGSSYPQEDLTRL</sequence>
<keyword evidence="3" id="KW-1185">Reference proteome</keyword>
<gene>
    <name evidence="2" type="ORF">C0Q70_21554</name>
</gene>
<feature type="compositionally biased region" description="Basic and acidic residues" evidence="1">
    <location>
        <begin position="35"/>
        <end position="60"/>
    </location>
</feature>
<name>A0A2T7NCW2_POMCA</name>
<dbReference type="EMBL" id="PZQS01000014">
    <property type="protein sequence ID" value="PVD18995.1"/>
    <property type="molecule type" value="Genomic_DNA"/>
</dbReference>
<dbReference type="AlphaFoldDB" id="A0A2T7NCW2"/>
<evidence type="ECO:0000313" key="3">
    <source>
        <dbReference type="Proteomes" id="UP000245119"/>
    </source>
</evidence>